<feature type="transmembrane region" description="Helical" evidence="2">
    <location>
        <begin position="378"/>
        <end position="396"/>
    </location>
</feature>
<feature type="domain" description="Cytochrome oxidase subunit I profile" evidence="3">
    <location>
        <begin position="233"/>
        <end position="515"/>
    </location>
</feature>
<feature type="transmembrane region" description="Helical" evidence="2">
    <location>
        <begin position="408"/>
        <end position="437"/>
    </location>
</feature>
<evidence type="ECO:0000313" key="4">
    <source>
        <dbReference type="EMBL" id="ACT51798.1"/>
    </source>
</evidence>
<accession>C6XB28</accession>
<feature type="transmembrane region" description="Helical" evidence="2">
    <location>
        <begin position="267"/>
        <end position="284"/>
    </location>
</feature>
<dbReference type="EC" id="1.9.3.1" evidence="4"/>
<dbReference type="PANTHER" id="PTHR10422:SF29">
    <property type="entry name" value="CYTOCHROME C OXIDASE SUBUNIT 1 HOMOLOG, BACTEROID"/>
    <property type="match status" value="1"/>
</dbReference>
<keyword evidence="1" id="KW-0249">Electron transport</keyword>
<dbReference type="GO" id="GO:0016020">
    <property type="term" value="C:membrane"/>
    <property type="evidence" value="ECO:0007669"/>
    <property type="project" value="InterPro"/>
</dbReference>
<dbReference type="OrthoDB" id="9806838at2"/>
<dbReference type="GO" id="GO:0022904">
    <property type="term" value="P:respiratory electron transport chain"/>
    <property type="evidence" value="ECO:0007669"/>
    <property type="project" value="TreeGrafter"/>
</dbReference>
<dbReference type="AlphaFoldDB" id="C6XB28"/>
<dbReference type="PANTHER" id="PTHR10422">
    <property type="entry name" value="CYTOCHROME C OXIDASE SUBUNIT 1"/>
    <property type="match status" value="1"/>
</dbReference>
<organism evidence="4 5">
    <name type="scientific">Methylovorus glucosotrophus (strain SIP3-4)</name>
    <dbReference type="NCBI Taxonomy" id="582744"/>
    <lineage>
        <taxon>Bacteria</taxon>
        <taxon>Pseudomonadati</taxon>
        <taxon>Pseudomonadota</taxon>
        <taxon>Betaproteobacteria</taxon>
        <taxon>Nitrosomonadales</taxon>
        <taxon>Methylophilaceae</taxon>
        <taxon>Methylovorus</taxon>
    </lineage>
</organism>
<feature type="transmembrane region" description="Helical" evidence="2">
    <location>
        <begin position="197"/>
        <end position="222"/>
    </location>
</feature>
<keyword evidence="4" id="KW-0560">Oxidoreductase</keyword>
<feature type="transmembrane region" description="Helical" evidence="2">
    <location>
        <begin position="296"/>
        <end position="318"/>
    </location>
</feature>
<feature type="transmembrane region" description="Helical" evidence="2">
    <location>
        <begin position="133"/>
        <end position="153"/>
    </location>
</feature>
<feature type="transmembrane region" description="Helical" evidence="2">
    <location>
        <begin position="234"/>
        <end position="255"/>
    </location>
</feature>
<dbReference type="GO" id="GO:0004129">
    <property type="term" value="F:cytochrome-c oxidase activity"/>
    <property type="evidence" value="ECO:0007669"/>
    <property type="project" value="InterPro"/>
</dbReference>
<dbReference type="GO" id="GO:0006119">
    <property type="term" value="P:oxidative phosphorylation"/>
    <property type="evidence" value="ECO:0007669"/>
    <property type="project" value="UniProtKB-UniPathway"/>
</dbReference>
<feature type="transmembrane region" description="Helical" evidence="2">
    <location>
        <begin position="339"/>
        <end position="358"/>
    </location>
</feature>
<reference evidence="5" key="1">
    <citation type="submission" date="2009-07" db="EMBL/GenBank/DDBJ databases">
        <title>Complete sequence of chromosome of Methylovorus sp. SIP3-4.</title>
        <authorList>
            <person name="Lucas S."/>
            <person name="Copeland A."/>
            <person name="Lapidus A."/>
            <person name="Glavina del Rio T."/>
            <person name="Tice H."/>
            <person name="Bruce D."/>
            <person name="Goodwin L."/>
            <person name="Pitluck S."/>
            <person name="Clum A."/>
            <person name="Larimer F."/>
            <person name="Land M."/>
            <person name="Hauser L."/>
            <person name="Kyrpides N."/>
            <person name="Mikhailova N."/>
            <person name="Kayluzhnaya M."/>
            <person name="Chistoserdova L."/>
        </authorList>
    </citation>
    <scope>NUCLEOTIDE SEQUENCE [LARGE SCALE GENOMIC DNA]</scope>
    <source>
        <strain evidence="5">SIP3-4</strain>
    </source>
</reference>
<feature type="transmembrane region" description="Helical" evidence="2">
    <location>
        <begin position="102"/>
        <end position="121"/>
    </location>
</feature>
<keyword evidence="5" id="KW-1185">Reference proteome</keyword>
<feature type="transmembrane region" description="Helical" evidence="2">
    <location>
        <begin position="457"/>
        <end position="483"/>
    </location>
</feature>
<dbReference type="eggNOG" id="COG3278">
    <property type="taxonomic scope" value="Bacteria"/>
</dbReference>
<keyword evidence="2" id="KW-0812">Transmembrane</keyword>
<keyword evidence="2" id="KW-0472">Membrane</keyword>
<dbReference type="STRING" id="582744.Msip34_2561"/>
<dbReference type="RefSeq" id="WP_015831040.1">
    <property type="nucleotide sequence ID" value="NC_012969.1"/>
</dbReference>
<proteinExistence type="predicted"/>
<keyword evidence="2" id="KW-1133">Transmembrane helix</keyword>
<evidence type="ECO:0000256" key="1">
    <source>
        <dbReference type="ARBA" id="ARBA00022660"/>
    </source>
</evidence>
<protein>
    <submittedName>
        <fullName evidence="4">Cytochrome-c oxidase</fullName>
        <ecNumber evidence="4">1.9.3.1</ecNumber>
    </submittedName>
</protein>
<gene>
    <name evidence="4" type="ordered locus">Msip34_2561</name>
</gene>
<dbReference type="GO" id="GO:0020037">
    <property type="term" value="F:heme binding"/>
    <property type="evidence" value="ECO:0007669"/>
    <property type="project" value="InterPro"/>
</dbReference>
<dbReference type="Pfam" id="PF00115">
    <property type="entry name" value="COX1"/>
    <property type="match status" value="1"/>
</dbReference>
<evidence type="ECO:0000259" key="3">
    <source>
        <dbReference type="PROSITE" id="PS50855"/>
    </source>
</evidence>
<dbReference type="GO" id="GO:0016491">
    <property type="term" value="F:oxidoreductase activity"/>
    <property type="evidence" value="ECO:0007669"/>
    <property type="project" value="UniProtKB-KW"/>
</dbReference>
<sequence precursor="true">MNNEAGQAARQPVAAEANPIYEDARRDTVQEHDQNRITLAQTQAWDASSRTPVLFGFVIALLWLMVGTWLGDISSFKFDWPDLLVSEAYLTFGRLRPAHLNVMVYGWASNAMFAVALWIMPRLCHTRLHWQRVALAGIAIWNMGVFMGVLLLLLGTSDGLEWLEFDRYSADPMMVAGALLVGMSVWKTLLARKVHHLYVSVWYVSASFPWFVIIFTAGNLPLYQGVESAAVNWFYAHNALGLWLTTINLGLIYYLMPKILGRPVYSYWLSLIGFWGLALFYALNGMHHLIGGPMPSWMIATSITASILMVIPVVAVGINQHMTVVGRFGAMRYSPALTLLVLAAMAYTAVSLQGIMTALVNINRVTHFTHWTIAHSHLGLYMFVTFSLFGGIYYILPKILQREWPSAALIRAHILLIVAGMVLYVVALGIGGVLQGLSLLDASQSFQASVEAAKPWLLTRSVAAVIITLGHIVFFMHVMWLLLMKTEPGARPASPFHAIIPVLVEDRTVHEGKPS</sequence>
<name>C6XB28_METGS</name>
<dbReference type="SUPFAM" id="SSF81442">
    <property type="entry name" value="Cytochrome c oxidase subunit I-like"/>
    <property type="match status" value="1"/>
</dbReference>
<feature type="transmembrane region" description="Helical" evidence="2">
    <location>
        <begin position="53"/>
        <end position="71"/>
    </location>
</feature>
<dbReference type="Proteomes" id="UP000002743">
    <property type="component" value="Chromosome"/>
</dbReference>
<keyword evidence="1" id="KW-0679">Respiratory chain</keyword>
<reference evidence="4 5" key="2">
    <citation type="journal article" date="2011" name="J. Bacteriol.">
        <title>Genomes of three methylotrophs from a single niche uncover genetic and metabolic divergence of Methylophilaceae.</title>
        <authorList>
            <person name="Lapidus A."/>
            <person name="Clum A."/>
            <person name="Labutti K."/>
            <person name="Kaluzhnaya M.G."/>
            <person name="Lim S."/>
            <person name="Beck D.A."/>
            <person name="Glavina Del Rio T."/>
            <person name="Nolan M."/>
            <person name="Mavromatis K."/>
            <person name="Huntemann M."/>
            <person name="Lucas S."/>
            <person name="Lidstrom M.E."/>
            <person name="Ivanova N."/>
            <person name="Chistoserdova L."/>
        </authorList>
    </citation>
    <scope>NUCLEOTIDE SEQUENCE [LARGE SCALE GENOMIC DNA]</scope>
    <source>
        <strain evidence="4 5">SIP3-4</strain>
    </source>
</reference>
<dbReference type="GO" id="GO:0015990">
    <property type="term" value="P:electron transport coupled proton transport"/>
    <property type="evidence" value="ECO:0007669"/>
    <property type="project" value="TreeGrafter"/>
</dbReference>
<evidence type="ECO:0000256" key="2">
    <source>
        <dbReference type="SAM" id="Phobius"/>
    </source>
</evidence>
<dbReference type="Gene3D" id="1.20.210.10">
    <property type="entry name" value="Cytochrome c oxidase-like, subunit I domain"/>
    <property type="match status" value="1"/>
</dbReference>
<evidence type="ECO:0000313" key="5">
    <source>
        <dbReference type="Proteomes" id="UP000002743"/>
    </source>
</evidence>
<dbReference type="InterPro" id="IPR000883">
    <property type="entry name" value="Cyt_C_Oxase_1"/>
</dbReference>
<dbReference type="PROSITE" id="PS50855">
    <property type="entry name" value="COX1"/>
    <property type="match status" value="1"/>
</dbReference>
<dbReference type="InterPro" id="IPR023616">
    <property type="entry name" value="Cyt_c_oxase-like_su1_dom"/>
</dbReference>
<dbReference type="UniPathway" id="UPA00705"/>
<feature type="transmembrane region" description="Helical" evidence="2">
    <location>
        <begin position="173"/>
        <end position="190"/>
    </location>
</feature>
<dbReference type="KEGG" id="mei:Msip34_2561"/>
<dbReference type="InterPro" id="IPR036927">
    <property type="entry name" value="Cyt_c_oxase-like_su1_sf"/>
</dbReference>
<dbReference type="EMBL" id="CP001674">
    <property type="protein sequence ID" value="ACT51798.1"/>
    <property type="molecule type" value="Genomic_DNA"/>
</dbReference>
<keyword evidence="1" id="KW-0813">Transport</keyword>
<dbReference type="HOGENOM" id="CLU_017702_3_4_4"/>